<dbReference type="EMBL" id="CP038228">
    <property type="protein sequence ID" value="QDI02355.1"/>
    <property type="molecule type" value="Genomic_DNA"/>
</dbReference>
<evidence type="ECO:0000256" key="1">
    <source>
        <dbReference type="SAM" id="Coils"/>
    </source>
</evidence>
<reference evidence="3 4" key="1">
    <citation type="submission" date="2019-03" db="EMBL/GenBank/DDBJ databases">
        <title>Tal1 in Xanthomonas translucens pv. cerealis Contributes to Virulence in Bacterial Leaf Streak of Wheat.</title>
        <authorList>
            <person name="Shah S.M.A."/>
            <person name="Haq F."/>
            <person name="Ma W."/>
            <person name="Xu X."/>
            <person name="Wang S."/>
            <person name="Xu Z."/>
            <person name="Zou L."/>
            <person name="Zhu B."/>
            <person name="Chen G."/>
        </authorList>
    </citation>
    <scope>NUCLEOTIDE SEQUENCE [LARGE SCALE GENOMIC DNA]</scope>
    <source>
        <strain evidence="3 4">01</strain>
    </source>
</reference>
<accession>A0A514E8R3</accession>
<organism evidence="3 4">
    <name type="scientific">Xanthomonas cerealis pv. cerealis</name>
    <dbReference type="NCBI Taxonomy" id="152263"/>
    <lineage>
        <taxon>Bacteria</taxon>
        <taxon>Pseudomonadati</taxon>
        <taxon>Pseudomonadota</taxon>
        <taxon>Gammaproteobacteria</taxon>
        <taxon>Lysobacterales</taxon>
        <taxon>Lysobacteraceae</taxon>
        <taxon>Xanthomonas</taxon>
        <taxon>Xanthomonas translucens group</taxon>
        <taxon>Xanthomonas cerealis</taxon>
    </lineage>
</organism>
<dbReference type="Pfam" id="PF26002">
    <property type="entry name" value="Beta-barrel_AprE"/>
    <property type="match status" value="1"/>
</dbReference>
<dbReference type="InterPro" id="IPR050739">
    <property type="entry name" value="MFP"/>
</dbReference>
<protein>
    <submittedName>
        <fullName evidence="3">HlyD family efflux transporter periplasmic adaptor subunit</fullName>
    </submittedName>
</protein>
<dbReference type="InterPro" id="IPR058982">
    <property type="entry name" value="Beta-barrel_AprE"/>
</dbReference>
<dbReference type="PRINTS" id="PR01490">
    <property type="entry name" value="RTXTOXIND"/>
</dbReference>
<feature type="coiled-coil region" evidence="1">
    <location>
        <begin position="194"/>
        <end position="260"/>
    </location>
</feature>
<evidence type="ECO:0000313" key="3">
    <source>
        <dbReference type="EMBL" id="QDI02355.1"/>
    </source>
</evidence>
<dbReference type="RefSeq" id="WP_142741670.1">
    <property type="nucleotide sequence ID" value="NZ_CP038228.1"/>
</dbReference>
<feature type="domain" description="AprE-like beta-barrel" evidence="2">
    <location>
        <begin position="301"/>
        <end position="398"/>
    </location>
</feature>
<gene>
    <name evidence="3" type="ORF">E4A48_00375</name>
</gene>
<dbReference type="Gene3D" id="2.40.50.100">
    <property type="match status" value="1"/>
</dbReference>
<dbReference type="Proteomes" id="UP000319349">
    <property type="component" value="Chromosome"/>
</dbReference>
<sequence length="418" mass="45483">MSQGLFREEVMQARRTSWLGGISLVQPLRMWVLTSAAGIVAASVLAFLCVGTYTHRSTVTGQLVPSKGLATVMAPATGVITLLDVSEGQHVEAGQMLGVVTVLRATLASGPTEAAMRNQLRQQGEGLKSSEHSRLLQLDAQERGLHAELDTLRRELAQVGGEIATRRSQVTLANEVLQRWRQLQHGNYVSALQVKQQESNALEYTSQMQALQRQATEIRRSVAQIQQQLSVLPGQRGSVLAEYRRDNAIVEQQQVQAQADGALVVTAPVAGVIATQTVKQGQAVQAAQPLLSLLPGDGRLEAELMVPSRAIGFIATGDSVLLRYQAFPYQKFGHQQGRLGRITRSALSSGELGALANSSVQQGDQYYRATVVLARQSVTVYGKPEMLKPGMLLQADVIGERRTLIEWIFEPLLSIHKL</sequence>
<proteinExistence type="predicted"/>
<evidence type="ECO:0000259" key="2">
    <source>
        <dbReference type="Pfam" id="PF26002"/>
    </source>
</evidence>
<dbReference type="PANTHER" id="PTHR30386:SF28">
    <property type="entry name" value="EXPORTED PROTEIN"/>
    <property type="match status" value="1"/>
</dbReference>
<keyword evidence="1" id="KW-0175">Coiled coil</keyword>
<evidence type="ECO:0000313" key="4">
    <source>
        <dbReference type="Proteomes" id="UP000319349"/>
    </source>
</evidence>
<name>A0A514E8R3_9XANT</name>
<dbReference type="AlphaFoldDB" id="A0A514E8R3"/>
<keyword evidence="4" id="KW-1185">Reference proteome</keyword>
<dbReference type="PANTHER" id="PTHR30386">
    <property type="entry name" value="MEMBRANE FUSION SUBUNIT OF EMRAB-TOLC MULTIDRUG EFFLUX PUMP"/>
    <property type="match status" value="1"/>
</dbReference>